<accession>A0A2A9E027</accession>
<evidence type="ECO:0000313" key="2">
    <source>
        <dbReference type="EMBL" id="PFG31735.1"/>
    </source>
</evidence>
<dbReference type="RefSeq" id="WP_169923461.1">
    <property type="nucleotide sequence ID" value="NZ_PDJE01000001.1"/>
</dbReference>
<proteinExistence type="predicted"/>
<reference evidence="2 3" key="1">
    <citation type="submission" date="2017-10" db="EMBL/GenBank/DDBJ databases">
        <title>Sequencing the genomes of 1000 actinobacteria strains.</title>
        <authorList>
            <person name="Klenk H.-P."/>
        </authorList>
    </citation>
    <scope>NUCLEOTIDE SEQUENCE [LARGE SCALE GENOMIC DNA]</scope>
    <source>
        <strain evidence="2 3">DSM 21798</strain>
    </source>
</reference>
<dbReference type="Proteomes" id="UP000221369">
    <property type="component" value="Unassembled WGS sequence"/>
</dbReference>
<gene>
    <name evidence="2" type="ORF">ATJ78_2714</name>
</gene>
<keyword evidence="3" id="KW-1185">Reference proteome</keyword>
<dbReference type="Gene3D" id="3.30.460.10">
    <property type="entry name" value="Beta Polymerase, domain 2"/>
    <property type="match status" value="1"/>
</dbReference>
<evidence type="ECO:0000313" key="3">
    <source>
        <dbReference type="Proteomes" id="UP000221369"/>
    </source>
</evidence>
<dbReference type="InterPro" id="IPR002934">
    <property type="entry name" value="Polymerase_NTP_transf_dom"/>
</dbReference>
<dbReference type="SUPFAM" id="SSF81301">
    <property type="entry name" value="Nucleotidyltransferase"/>
    <property type="match status" value="1"/>
</dbReference>
<name>A0A2A9E027_9MICO</name>
<dbReference type="Pfam" id="PF01909">
    <property type="entry name" value="NTP_transf_2"/>
    <property type="match status" value="1"/>
</dbReference>
<protein>
    <submittedName>
        <fullName evidence="2">Nucleotidyltransferase-like protein</fullName>
    </submittedName>
</protein>
<organism evidence="2 3">
    <name type="scientific">Paramicrobacterium agarici</name>
    <dbReference type="NCBI Taxonomy" id="630514"/>
    <lineage>
        <taxon>Bacteria</taxon>
        <taxon>Bacillati</taxon>
        <taxon>Actinomycetota</taxon>
        <taxon>Actinomycetes</taxon>
        <taxon>Micrococcales</taxon>
        <taxon>Microbacteriaceae</taxon>
        <taxon>Paramicrobacterium</taxon>
    </lineage>
</organism>
<dbReference type="CDD" id="cd05403">
    <property type="entry name" value="NT_KNTase_like"/>
    <property type="match status" value="1"/>
</dbReference>
<dbReference type="GO" id="GO:0016779">
    <property type="term" value="F:nucleotidyltransferase activity"/>
    <property type="evidence" value="ECO:0007669"/>
    <property type="project" value="InterPro"/>
</dbReference>
<dbReference type="AlphaFoldDB" id="A0A2A9E027"/>
<comment type="caution">
    <text evidence="2">The sequence shown here is derived from an EMBL/GenBank/DDBJ whole genome shotgun (WGS) entry which is preliminary data.</text>
</comment>
<feature type="domain" description="Polymerase nucleotidyl transferase" evidence="1">
    <location>
        <begin position="7"/>
        <end position="48"/>
    </location>
</feature>
<evidence type="ECO:0000259" key="1">
    <source>
        <dbReference type="Pfam" id="PF01909"/>
    </source>
</evidence>
<keyword evidence="2" id="KW-0808">Transferase</keyword>
<dbReference type="InterPro" id="IPR043519">
    <property type="entry name" value="NT_sf"/>
</dbReference>
<sequence>MTDFVARARRFVDAHYPQALAAFLGGSAASGDATDSSDLDILIVLPDTWASASFVETVTFEGQLVEAFVYGRDGLLPWLKKGRDDGRPVLDRLITSGVSLVPGEVADGMAAGSRAVFDAGPAPIDDEQLNRRRYALSALVDDVADAGDQGIRNVASWAAWKEAAELALLWKGCWMGTGKWLLRELRAHGDPFGLAAWAERGGRDTGALLTSCNALLDEVGGSLQSGHVRGEKPRDLD</sequence>
<dbReference type="EMBL" id="PDJE01000001">
    <property type="protein sequence ID" value="PFG31735.1"/>
    <property type="molecule type" value="Genomic_DNA"/>
</dbReference>